<sequence>TPYAYAERMKNLYGSAIPTASDDHESIRIPLVGEDENEFSQVPRSMLVGIVRPRLEEIFELVCSKLNSAGFHKVTGRRVVLTGGASQLTGLTNLATTMLDKQVRVGRPINIEGLAESVNGPAFSVCAGLVQLTYNERSEAVFPMARRLEFSGNHFGRLGQWLRDNI</sequence>
<dbReference type="PANTHER" id="PTHR32432:SF4">
    <property type="entry name" value="CELL DIVISION PROTEIN FTSA"/>
    <property type="match status" value="1"/>
</dbReference>
<dbReference type="Pfam" id="PF14450">
    <property type="entry name" value="FtsA"/>
    <property type="match status" value="1"/>
</dbReference>
<dbReference type="AlphaFoldDB" id="A0A382QUS6"/>
<feature type="non-terminal residue" evidence="1">
    <location>
        <position position="1"/>
    </location>
</feature>
<dbReference type="GO" id="GO:0032153">
    <property type="term" value="C:cell division site"/>
    <property type="evidence" value="ECO:0007669"/>
    <property type="project" value="TreeGrafter"/>
</dbReference>
<evidence type="ECO:0008006" key="2">
    <source>
        <dbReference type="Google" id="ProtNLM"/>
    </source>
</evidence>
<gene>
    <name evidence="1" type="ORF">METZ01_LOCUS341512</name>
</gene>
<dbReference type="GO" id="GO:0009898">
    <property type="term" value="C:cytoplasmic side of plasma membrane"/>
    <property type="evidence" value="ECO:0007669"/>
    <property type="project" value="TreeGrafter"/>
</dbReference>
<dbReference type="Gene3D" id="3.30.420.40">
    <property type="match status" value="1"/>
</dbReference>
<organism evidence="1">
    <name type="scientific">marine metagenome</name>
    <dbReference type="NCBI Taxonomy" id="408172"/>
    <lineage>
        <taxon>unclassified sequences</taxon>
        <taxon>metagenomes</taxon>
        <taxon>ecological metagenomes</taxon>
    </lineage>
</organism>
<dbReference type="SUPFAM" id="SSF53067">
    <property type="entry name" value="Actin-like ATPase domain"/>
    <property type="match status" value="1"/>
</dbReference>
<dbReference type="InterPro" id="IPR050696">
    <property type="entry name" value="FtsA/MreB"/>
</dbReference>
<dbReference type="EMBL" id="UINC01116722">
    <property type="protein sequence ID" value="SVC88658.1"/>
    <property type="molecule type" value="Genomic_DNA"/>
</dbReference>
<name>A0A382QUS6_9ZZZZ</name>
<reference evidence="1" key="1">
    <citation type="submission" date="2018-05" db="EMBL/GenBank/DDBJ databases">
        <authorList>
            <person name="Lanie J.A."/>
            <person name="Ng W.-L."/>
            <person name="Kazmierczak K.M."/>
            <person name="Andrzejewski T.M."/>
            <person name="Davidsen T.M."/>
            <person name="Wayne K.J."/>
            <person name="Tettelin H."/>
            <person name="Glass J.I."/>
            <person name="Rusch D."/>
            <person name="Podicherti R."/>
            <person name="Tsui H.-C.T."/>
            <person name="Winkler M.E."/>
        </authorList>
    </citation>
    <scope>NUCLEOTIDE SEQUENCE</scope>
</reference>
<accession>A0A382QUS6</accession>
<evidence type="ECO:0000313" key="1">
    <source>
        <dbReference type="EMBL" id="SVC88658.1"/>
    </source>
</evidence>
<dbReference type="GO" id="GO:0051301">
    <property type="term" value="P:cell division"/>
    <property type="evidence" value="ECO:0007669"/>
    <property type="project" value="TreeGrafter"/>
</dbReference>
<proteinExistence type="predicted"/>
<dbReference type="PANTHER" id="PTHR32432">
    <property type="entry name" value="CELL DIVISION PROTEIN FTSA-RELATED"/>
    <property type="match status" value="1"/>
</dbReference>
<dbReference type="InterPro" id="IPR043129">
    <property type="entry name" value="ATPase_NBD"/>
</dbReference>
<protein>
    <recommendedName>
        <fullName evidence="2">Cell division protein FtsA</fullName>
    </recommendedName>
</protein>